<dbReference type="GeneID" id="95324263"/>
<gene>
    <name evidence="1" type="ORF">NYQ28_02055</name>
</gene>
<accession>A0ABT2HDK4</accession>
<organism evidence="1 2">
    <name type="scientific">Curtobacterium citreum</name>
    <dbReference type="NCBI Taxonomy" id="2036"/>
    <lineage>
        <taxon>Bacteria</taxon>
        <taxon>Bacillati</taxon>
        <taxon>Actinomycetota</taxon>
        <taxon>Actinomycetes</taxon>
        <taxon>Micrococcales</taxon>
        <taxon>Microbacteriaceae</taxon>
        <taxon>Curtobacterium</taxon>
    </lineage>
</organism>
<comment type="caution">
    <text evidence="1">The sequence shown here is derived from an EMBL/GenBank/DDBJ whole genome shotgun (WGS) entry which is preliminary data.</text>
</comment>
<protein>
    <recommendedName>
        <fullName evidence="3">Tail terminator</fullName>
    </recommendedName>
</protein>
<evidence type="ECO:0000313" key="2">
    <source>
        <dbReference type="Proteomes" id="UP001652264"/>
    </source>
</evidence>
<dbReference type="Proteomes" id="UP001652264">
    <property type="component" value="Unassembled WGS sequence"/>
</dbReference>
<evidence type="ECO:0008006" key="3">
    <source>
        <dbReference type="Google" id="ProtNLM"/>
    </source>
</evidence>
<sequence length="140" mass="14802">MTAVIYADLEQYLCDRFRAELAARGRSDVLVSNREPGPNESAPAAMLIVRDNSGPSKSMISAERDVNLSVLAGTKAAPKPAMDLARLVTALAGDLAGLEPGNPIAHVPEDGVNGPYWVPEDAVYARTLTTVTFVVVGQPL</sequence>
<evidence type="ECO:0000313" key="1">
    <source>
        <dbReference type="EMBL" id="MCS6521346.1"/>
    </source>
</evidence>
<dbReference type="RefSeq" id="WP_141861737.1">
    <property type="nucleotide sequence ID" value="NZ_BMNV01000004.1"/>
</dbReference>
<keyword evidence="2" id="KW-1185">Reference proteome</keyword>
<dbReference type="EMBL" id="JANVAD010000001">
    <property type="protein sequence ID" value="MCS6521346.1"/>
    <property type="molecule type" value="Genomic_DNA"/>
</dbReference>
<name>A0ABT2HDK4_9MICO</name>
<reference evidence="1 2" key="1">
    <citation type="submission" date="2022-08" db="EMBL/GenBank/DDBJ databases">
        <title>Taxonomy of Curtobacterium flaccumfaciens.</title>
        <authorList>
            <person name="Osdaghi E."/>
            <person name="Taghavi S.M."/>
            <person name="Hamidizade M."/>
            <person name="Abachi H."/>
            <person name="Fazliarab A."/>
            <person name="Baeyen S."/>
            <person name="Portier P."/>
            <person name="Van Vaerenbergh J."/>
            <person name="Jacques M.-A."/>
        </authorList>
    </citation>
    <scope>NUCLEOTIDE SEQUENCE [LARGE SCALE GENOMIC DNA]</scope>
    <source>
        <strain evidence="1 2">LMG8786T</strain>
    </source>
</reference>
<proteinExistence type="predicted"/>